<evidence type="ECO:0000256" key="1">
    <source>
        <dbReference type="SAM" id="SignalP"/>
    </source>
</evidence>
<dbReference type="Gene3D" id="1.25.10.10">
    <property type="entry name" value="Leucine-rich Repeat Variant"/>
    <property type="match status" value="1"/>
</dbReference>
<dbReference type="AlphaFoldDB" id="A0A495UR93"/>
<dbReference type="InterPro" id="IPR011989">
    <property type="entry name" value="ARM-like"/>
</dbReference>
<gene>
    <name evidence="2" type="ORF">BDD21_5429</name>
</gene>
<keyword evidence="3" id="KW-1185">Reference proteome</keyword>
<keyword evidence="1" id="KW-0732">Signal</keyword>
<reference evidence="2 3" key="1">
    <citation type="submission" date="2018-10" db="EMBL/GenBank/DDBJ databases">
        <title>Genomic Encyclopedia of Archaeal and Bacterial Type Strains, Phase II (KMG-II): from individual species to whole genera.</title>
        <authorList>
            <person name="Goeker M."/>
        </authorList>
    </citation>
    <scope>NUCLEOTIDE SEQUENCE [LARGE SCALE GENOMIC DNA]</scope>
    <source>
        <strain evidence="2 3">DSM 235</strain>
    </source>
</reference>
<evidence type="ECO:0000313" key="3">
    <source>
        <dbReference type="Proteomes" id="UP000274556"/>
    </source>
</evidence>
<dbReference type="RefSeq" id="WP_120800209.1">
    <property type="nucleotide sequence ID" value="NZ_RBXL01000002.1"/>
</dbReference>
<accession>A0A495UR93</accession>
<sequence length="214" mass="23399">MKAFLATLLFVTSILLTAMSAASKMSVDEITASIEGRADEISRAQDLLANPDRNKRIAAMEALLQSGDATLVQVAKESGLTSSDPYMRAAAVKAVLDAGGNFVAEFAIPIEDKDLTQIYEWLSRMKGSWSSDRRQGFYTFAIGSYEDELKCWPFLNNKRYCALLLNGERVMTGEWSFNINGHAVMTSDETGALVGDFLVNGSGTPARIRIPLLN</sequence>
<feature type="signal peptide" evidence="1">
    <location>
        <begin position="1"/>
        <end position="20"/>
    </location>
</feature>
<name>A0A495UR93_9GAMM</name>
<dbReference type="EMBL" id="RBXL01000002">
    <property type="protein sequence ID" value="RKT37918.1"/>
    <property type="molecule type" value="Genomic_DNA"/>
</dbReference>
<proteinExistence type="predicted"/>
<organism evidence="2 3">
    <name type="scientific">Thiocapsa rosea</name>
    <dbReference type="NCBI Taxonomy" id="69360"/>
    <lineage>
        <taxon>Bacteria</taxon>
        <taxon>Pseudomonadati</taxon>
        <taxon>Pseudomonadota</taxon>
        <taxon>Gammaproteobacteria</taxon>
        <taxon>Chromatiales</taxon>
        <taxon>Chromatiaceae</taxon>
        <taxon>Thiocapsa</taxon>
    </lineage>
</organism>
<dbReference type="OrthoDB" id="6240840at2"/>
<protein>
    <submittedName>
        <fullName evidence="2">Uncharacterized protein</fullName>
    </submittedName>
</protein>
<feature type="chain" id="PRO_5019838246" evidence="1">
    <location>
        <begin position="21"/>
        <end position="214"/>
    </location>
</feature>
<dbReference type="Proteomes" id="UP000274556">
    <property type="component" value="Unassembled WGS sequence"/>
</dbReference>
<evidence type="ECO:0000313" key="2">
    <source>
        <dbReference type="EMBL" id="RKT37918.1"/>
    </source>
</evidence>
<comment type="caution">
    <text evidence="2">The sequence shown here is derived from an EMBL/GenBank/DDBJ whole genome shotgun (WGS) entry which is preliminary data.</text>
</comment>